<reference evidence="3" key="1">
    <citation type="journal article" date="2019" name="Int. J. Syst. Evol. Microbiol.">
        <title>The Global Catalogue of Microorganisms (GCM) 10K type strain sequencing project: providing services to taxonomists for standard genome sequencing and annotation.</title>
        <authorList>
            <consortium name="The Broad Institute Genomics Platform"/>
            <consortium name="The Broad Institute Genome Sequencing Center for Infectious Disease"/>
            <person name="Wu L."/>
            <person name="Ma J."/>
        </authorList>
    </citation>
    <scope>NUCLEOTIDE SEQUENCE [LARGE SCALE GENOMIC DNA]</scope>
    <source>
        <strain evidence="3">KCTC 42282</strain>
    </source>
</reference>
<feature type="non-terminal residue" evidence="2">
    <location>
        <position position="1"/>
    </location>
</feature>
<evidence type="ECO:0000313" key="2">
    <source>
        <dbReference type="EMBL" id="MFC3639869.1"/>
    </source>
</evidence>
<dbReference type="RefSeq" id="WP_376853183.1">
    <property type="nucleotide sequence ID" value="NZ_JBHRYC010000107.1"/>
</dbReference>
<accession>A0ABV7UPD1</accession>
<protein>
    <submittedName>
        <fullName evidence="2">Uncharacterized protein</fullName>
    </submittedName>
</protein>
<evidence type="ECO:0000313" key="3">
    <source>
        <dbReference type="Proteomes" id="UP001595704"/>
    </source>
</evidence>
<organism evidence="2 3">
    <name type="scientific">Camelimonas fluminis</name>
    <dbReference type="NCBI Taxonomy" id="1576911"/>
    <lineage>
        <taxon>Bacteria</taxon>
        <taxon>Pseudomonadati</taxon>
        <taxon>Pseudomonadota</taxon>
        <taxon>Alphaproteobacteria</taxon>
        <taxon>Hyphomicrobiales</taxon>
        <taxon>Chelatococcaceae</taxon>
        <taxon>Camelimonas</taxon>
    </lineage>
</organism>
<feature type="region of interest" description="Disordered" evidence="1">
    <location>
        <begin position="48"/>
        <end position="123"/>
    </location>
</feature>
<sequence length="123" mass="13788">KVSLSEPLSTQCVDVLFDHPGTNPKVRPKMIRKDNAVCASLSDAIVKEQGRPDYQTTARTQTEETRNPPDQTNRATSANFSQKGLAETAGEPRRRWVPYRTHRPHMSTPIHPVVTTSPPTLWT</sequence>
<feature type="compositionally biased region" description="Polar residues" evidence="1">
    <location>
        <begin position="114"/>
        <end position="123"/>
    </location>
</feature>
<dbReference type="EMBL" id="JBHRYC010000107">
    <property type="protein sequence ID" value="MFC3639869.1"/>
    <property type="molecule type" value="Genomic_DNA"/>
</dbReference>
<gene>
    <name evidence="2" type="ORF">ACFONL_21230</name>
</gene>
<dbReference type="Proteomes" id="UP001595704">
    <property type="component" value="Unassembled WGS sequence"/>
</dbReference>
<comment type="caution">
    <text evidence="2">The sequence shown here is derived from an EMBL/GenBank/DDBJ whole genome shotgun (WGS) entry which is preliminary data.</text>
</comment>
<proteinExistence type="predicted"/>
<evidence type="ECO:0000256" key="1">
    <source>
        <dbReference type="SAM" id="MobiDB-lite"/>
    </source>
</evidence>
<keyword evidence="3" id="KW-1185">Reference proteome</keyword>
<feature type="compositionally biased region" description="Basic residues" evidence="1">
    <location>
        <begin position="95"/>
        <end position="105"/>
    </location>
</feature>
<name>A0ABV7UPD1_9HYPH</name>
<feature type="compositionally biased region" description="Polar residues" evidence="1">
    <location>
        <begin position="68"/>
        <end position="82"/>
    </location>
</feature>